<dbReference type="CDD" id="cd00090">
    <property type="entry name" value="HTH_ARSR"/>
    <property type="match status" value="1"/>
</dbReference>
<dbReference type="Proteomes" id="UP000093053">
    <property type="component" value="Chromosome"/>
</dbReference>
<dbReference type="Pfam" id="PF13412">
    <property type="entry name" value="HTH_24"/>
    <property type="match status" value="1"/>
</dbReference>
<dbReference type="InterPro" id="IPR036390">
    <property type="entry name" value="WH_DNA-bd_sf"/>
</dbReference>
<dbReference type="KEGG" id="led:BBK82_26775"/>
<dbReference type="PANTHER" id="PTHR43132">
    <property type="entry name" value="ARSENICAL RESISTANCE OPERON REPRESSOR ARSR-RELATED"/>
    <property type="match status" value="1"/>
</dbReference>
<dbReference type="STRING" id="1586287.BBK82_26775"/>
<dbReference type="PANTHER" id="PTHR43132:SF8">
    <property type="entry name" value="HTH-TYPE TRANSCRIPTIONAL REGULATOR KMTR"/>
    <property type="match status" value="1"/>
</dbReference>
<accession>A0A1B2HN70</accession>
<dbReference type="InterPro" id="IPR051011">
    <property type="entry name" value="Metal_resp_trans_reg"/>
</dbReference>
<dbReference type="SUPFAM" id="SSF46785">
    <property type="entry name" value="Winged helix' DNA-binding domain"/>
    <property type="match status" value="1"/>
</dbReference>
<evidence type="ECO:0008006" key="3">
    <source>
        <dbReference type="Google" id="ProtNLM"/>
    </source>
</evidence>
<dbReference type="AlphaFoldDB" id="A0A1B2HN70"/>
<evidence type="ECO:0000313" key="2">
    <source>
        <dbReference type="Proteomes" id="UP000093053"/>
    </source>
</evidence>
<proteinExistence type="predicted"/>
<gene>
    <name evidence="1" type="ORF">BBK82_26775</name>
</gene>
<dbReference type="EMBL" id="CP016793">
    <property type="protein sequence ID" value="ANZ39141.1"/>
    <property type="molecule type" value="Genomic_DNA"/>
</dbReference>
<sequence>MLERALRSAWPVLESERMRATWHTDVAHRKEVMTAGGVGAALAGVFPRASWQGDTLEVRSPLDLTIDLQGDGVVLLPTAFRLGSAMIGSAMPGEPRVVVYPAHVPMPLLEDSSRTPALTPLLGRTRTAVLRTIRRNPSSTTSQVAALVGISPGRASEHAGVLRDAGLITSHRHRNTVRHVPTTLGLEIG</sequence>
<protein>
    <recommendedName>
        <fullName evidence="3">HTH arsR-type domain-containing protein</fullName>
    </recommendedName>
</protein>
<dbReference type="InterPro" id="IPR011991">
    <property type="entry name" value="ArsR-like_HTH"/>
</dbReference>
<dbReference type="Gene3D" id="1.10.10.10">
    <property type="entry name" value="Winged helix-like DNA-binding domain superfamily/Winged helix DNA-binding domain"/>
    <property type="match status" value="1"/>
</dbReference>
<organism evidence="1 2">
    <name type="scientific">Lentzea guizhouensis</name>
    <dbReference type="NCBI Taxonomy" id="1586287"/>
    <lineage>
        <taxon>Bacteria</taxon>
        <taxon>Bacillati</taxon>
        <taxon>Actinomycetota</taxon>
        <taxon>Actinomycetes</taxon>
        <taxon>Pseudonocardiales</taxon>
        <taxon>Pseudonocardiaceae</taxon>
        <taxon>Lentzea</taxon>
    </lineage>
</organism>
<keyword evidence="2" id="KW-1185">Reference proteome</keyword>
<dbReference type="InterPro" id="IPR036388">
    <property type="entry name" value="WH-like_DNA-bd_sf"/>
</dbReference>
<reference evidence="1 2" key="1">
    <citation type="submission" date="2016-07" db="EMBL/GenBank/DDBJ databases">
        <title>Complete genome sequence of the Lentzea guizhouensis DHS C013.</title>
        <authorList>
            <person name="Cao C."/>
        </authorList>
    </citation>
    <scope>NUCLEOTIDE SEQUENCE [LARGE SCALE GENOMIC DNA]</scope>
    <source>
        <strain evidence="1 2">DHS C013</strain>
    </source>
</reference>
<evidence type="ECO:0000313" key="1">
    <source>
        <dbReference type="EMBL" id="ANZ39141.1"/>
    </source>
</evidence>
<name>A0A1B2HN70_9PSEU</name>